<sequence>MISFFRGWQKMLPFCGRPGDNALCFAAGVPVRHTTPLETGEAEGAELRTKTAERGASGRHLFTLVRGTLKRPGRDIKDLKNHGGIPRVDKAISGAPVVIAAAD</sequence>
<evidence type="ECO:0000313" key="2">
    <source>
        <dbReference type="Proteomes" id="UP001230207"/>
    </source>
</evidence>
<keyword evidence="2" id="KW-1185">Reference proteome</keyword>
<protein>
    <submittedName>
        <fullName evidence="1">Uncharacterized protein</fullName>
    </submittedName>
</protein>
<gene>
    <name evidence="1" type="ORF">QO002_001081</name>
</gene>
<proteinExistence type="predicted"/>
<dbReference type="Proteomes" id="UP001230207">
    <property type="component" value="Unassembled WGS sequence"/>
</dbReference>
<dbReference type="EMBL" id="JAUSVF010000001">
    <property type="protein sequence ID" value="MDQ0318943.1"/>
    <property type="molecule type" value="Genomic_DNA"/>
</dbReference>
<comment type="caution">
    <text evidence="1">The sequence shown here is derived from an EMBL/GenBank/DDBJ whole genome shotgun (WGS) entry which is preliminary data.</text>
</comment>
<evidence type="ECO:0000313" key="1">
    <source>
        <dbReference type="EMBL" id="MDQ0318943.1"/>
    </source>
</evidence>
<name>A0ABU0BL20_9HYPH</name>
<organism evidence="1 2">
    <name type="scientific">Pararhizobium capsulatum DSM 1112</name>
    <dbReference type="NCBI Taxonomy" id="1121113"/>
    <lineage>
        <taxon>Bacteria</taxon>
        <taxon>Pseudomonadati</taxon>
        <taxon>Pseudomonadota</taxon>
        <taxon>Alphaproteobacteria</taxon>
        <taxon>Hyphomicrobiales</taxon>
        <taxon>Rhizobiaceae</taxon>
        <taxon>Rhizobium/Agrobacterium group</taxon>
        <taxon>Pararhizobium</taxon>
    </lineage>
</organism>
<accession>A0ABU0BL20</accession>
<reference evidence="1 2" key="1">
    <citation type="submission" date="2023-07" db="EMBL/GenBank/DDBJ databases">
        <title>Genomic Encyclopedia of Type Strains, Phase IV (KMG-IV): sequencing the most valuable type-strain genomes for metagenomic binning, comparative biology and taxonomic classification.</title>
        <authorList>
            <person name="Goeker M."/>
        </authorList>
    </citation>
    <scope>NUCLEOTIDE SEQUENCE [LARGE SCALE GENOMIC DNA]</scope>
    <source>
        <strain evidence="1 2">DSM 1112</strain>
    </source>
</reference>
<dbReference type="RefSeq" id="WP_307227436.1">
    <property type="nucleotide sequence ID" value="NZ_JAUSVF010000001.1"/>
</dbReference>